<accession>A0A1N7JNY9</accession>
<name>A0A1N7JNY9_9PROT</name>
<feature type="region of interest" description="Disordered" evidence="1">
    <location>
        <begin position="14"/>
        <end position="53"/>
    </location>
</feature>
<keyword evidence="3" id="KW-1185">Reference proteome</keyword>
<dbReference type="EMBL" id="FTOA01000002">
    <property type="protein sequence ID" value="SIS51062.1"/>
    <property type="molecule type" value="Genomic_DNA"/>
</dbReference>
<feature type="compositionally biased region" description="Low complexity" evidence="1">
    <location>
        <begin position="283"/>
        <end position="299"/>
    </location>
</feature>
<organism evidence="2 3">
    <name type="scientific">Insolitispirillum peregrinum</name>
    <dbReference type="NCBI Taxonomy" id="80876"/>
    <lineage>
        <taxon>Bacteria</taxon>
        <taxon>Pseudomonadati</taxon>
        <taxon>Pseudomonadota</taxon>
        <taxon>Alphaproteobacteria</taxon>
        <taxon>Rhodospirillales</taxon>
        <taxon>Novispirillaceae</taxon>
        <taxon>Insolitispirillum</taxon>
    </lineage>
</organism>
<dbReference type="AlphaFoldDB" id="A0A1N7JNY9"/>
<evidence type="ECO:0000313" key="3">
    <source>
        <dbReference type="Proteomes" id="UP000185678"/>
    </source>
</evidence>
<evidence type="ECO:0000256" key="1">
    <source>
        <dbReference type="SAM" id="MobiDB-lite"/>
    </source>
</evidence>
<dbReference type="RefSeq" id="WP_139332779.1">
    <property type="nucleotide sequence ID" value="NZ_FTOA01000002.1"/>
</dbReference>
<feature type="region of interest" description="Disordered" evidence="1">
    <location>
        <begin position="222"/>
        <end position="299"/>
    </location>
</feature>
<reference evidence="2 3" key="1">
    <citation type="submission" date="2017-01" db="EMBL/GenBank/DDBJ databases">
        <authorList>
            <person name="Mah S.A."/>
            <person name="Swanson W.J."/>
            <person name="Moy G.W."/>
            <person name="Vacquier V.D."/>
        </authorList>
    </citation>
    <scope>NUCLEOTIDE SEQUENCE [LARGE SCALE GENOMIC DNA]</scope>
    <source>
        <strain evidence="2 3">DSM 11589</strain>
    </source>
</reference>
<feature type="region of interest" description="Disordered" evidence="1">
    <location>
        <begin position="365"/>
        <end position="405"/>
    </location>
</feature>
<feature type="region of interest" description="Disordered" evidence="1">
    <location>
        <begin position="438"/>
        <end position="462"/>
    </location>
</feature>
<feature type="compositionally biased region" description="Low complexity" evidence="1">
    <location>
        <begin position="29"/>
        <end position="46"/>
    </location>
</feature>
<evidence type="ECO:0000313" key="2">
    <source>
        <dbReference type="EMBL" id="SIS51062.1"/>
    </source>
</evidence>
<dbReference type="STRING" id="80876.SAMN05421779_102406"/>
<sequence>MSVTSYVSANGMEPMPLSAMTPDAGPQKVPANSPASAAVSGADAASPNGEAVTNSEDDAFSFWDVLDMVNPLQHIPIVSTIYREITGDSIKDVSRVVGGALLGGPIGAAVALVDVGINQTTGKHIDEHMLAMVDGDGSTASTATAAISSGTDNSESAYNMIPPAGTAIPRVGKGRVDVTLPAEQQSQAPQTGATTTAEATFGQAQPLTVPAAKPLTATSLSPEKHAAAHAVQGQEQQADASQAPPQGRRFALNRTRDTRTADVKHIRVESEYPTINKPDLRQSTPTSYRTPAAAPSTSAATAASMPLTLGGETAVNAGAAPDAVPMGNATLPMGVLAPQDGTVPAGSSQPSPDALYKAMQAQGLEPNQHPSFAGTEKTTAAQKASADKTARAQRRKAMSAADSAEMGTAIMPAGMGGGSTPTASAAAASYSQTAATTQPGVQTTATAPATPASTTSAATPTQLPGWYDQAVQKAYSSYQKTGALTGGNATVATNAPTPINTVE</sequence>
<proteinExistence type="predicted"/>
<dbReference type="Proteomes" id="UP000185678">
    <property type="component" value="Unassembled WGS sequence"/>
</dbReference>
<gene>
    <name evidence="2" type="ORF">SAMN05421779_102406</name>
</gene>
<protein>
    <submittedName>
        <fullName evidence="2">Uncharacterized protein</fullName>
    </submittedName>
</protein>
<feature type="compositionally biased region" description="Polar residues" evidence="1">
    <location>
        <begin position="233"/>
        <end position="244"/>
    </location>
</feature>
<feature type="compositionally biased region" description="Basic and acidic residues" evidence="1">
    <location>
        <begin position="254"/>
        <end position="270"/>
    </location>
</feature>
<dbReference type="OrthoDB" id="5769175at2"/>